<evidence type="ECO:0000313" key="2">
    <source>
        <dbReference type="Proteomes" id="UP000198583"/>
    </source>
</evidence>
<evidence type="ECO:0000313" key="1">
    <source>
        <dbReference type="EMBL" id="SFR22894.1"/>
    </source>
</evidence>
<dbReference type="STRING" id="84724.SAMN04488564_106404"/>
<dbReference type="Proteomes" id="UP000198583">
    <property type="component" value="Unassembled WGS sequence"/>
</dbReference>
<organism evidence="1 2">
    <name type="scientific">Lentzea waywayandensis</name>
    <dbReference type="NCBI Taxonomy" id="84724"/>
    <lineage>
        <taxon>Bacteria</taxon>
        <taxon>Bacillati</taxon>
        <taxon>Actinomycetota</taxon>
        <taxon>Actinomycetes</taxon>
        <taxon>Pseudonocardiales</taxon>
        <taxon>Pseudonocardiaceae</taxon>
        <taxon>Lentzea</taxon>
    </lineage>
</organism>
<reference evidence="2" key="1">
    <citation type="submission" date="2016-10" db="EMBL/GenBank/DDBJ databases">
        <authorList>
            <person name="Varghese N."/>
            <person name="Submissions S."/>
        </authorList>
    </citation>
    <scope>NUCLEOTIDE SEQUENCE [LARGE SCALE GENOMIC DNA]</scope>
    <source>
        <strain evidence="2">DSM 44232</strain>
    </source>
</reference>
<accession>A0A1I6EZ03</accession>
<keyword evidence="2" id="KW-1185">Reference proteome</keyword>
<proteinExistence type="predicted"/>
<name>A0A1I6EZ03_9PSEU</name>
<dbReference type="RefSeq" id="WP_093599018.1">
    <property type="nucleotide sequence ID" value="NZ_FOYL01000006.1"/>
</dbReference>
<dbReference type="OrthoDB" id="4554396at2"/>
<dbReference type="AlphaFoldDB" id="A0A1I6EZ03"/>
<sequence>MTGHDVELVLDLRELTNAPGTKEEFAALWADLEIALTGQDLQRRRVHSLDGAGGTVRLEVVRAGAGVVGADTRFAVVAVRERAEIRYRCRHCTGKAEYAPFLCSVCPSDGNDNRVCDRHVVMLDGALIATCQDHRPTCQACPSAAVFRCTGRACQRAKAWCGTHRRSHPKDPDLAFCPPCFEEAFPRCESSSCGDLGSVRCEHLTRDFRRCARRMCTQHAHRWQVFGGERVGLGRCSAHRAVKSAAPDEVLFQIVGGAARRRHKERQPSLSGFGYTLRYCEHAALAKDLPAVHRMLRALEREVVRNAVTTAAMAESWQAWDRQLKEALEDRAEGERLIAVLRPLVHSRLTQEIQLGEYKRASGARKALLFVEVPDDLAGLFYGKNRGNIAKYEKALGVTVKRERGDR</sequence>
<protein>
    <submittedName>
        <fullName evidence="1">Uncharacterized protein</fullName>
    </submittedName>
</protein>
<dbReference type="EMBL" id="FOYL01000006">
    <property type="protein sequence ID" value="SFR22894.1"/>
    <property type="molecule type" value="Genomic_DNA"/>
</dbReference>
<gene>
    <name evidence="1" type="ORF">SAMN04488564_106404</name>
</gene>